<evidence type="ECO:0000313" key="1">
    <source>
        <dbReference type="WBParaSite" id="MCU_001542-RA"/>
    </source>
</evidence>
<name>A0A5K3EM04_MESCO</name>
<protein>
    <submittedName>
        <fullName evidence="1">Ion_trans domain-containing protein</fullName>
    </submittedName>
</protein>
<accession>A0A5K3EM04</accession>
<reference evidence="1" key="1">
    <citation type="submission" date="2019-11" db="UniProtKB">
        <authorList>
            <consortium name="WormBaseParasite"/>
        </authorList>
    </citation>
    <scope>IDENTIFICATION</scope>
</reference>
<dbReference type="AlphaFoldDB" id="A0A5K3EM04"/>
<sequence>MHIQISRSTEYAKLGSVFEQATNLMATVASGSKCPCRFAQVPIHFTTGTHRVTTIIESQP</sequence>
<dbReference type="WBParaSite" id="MCU_001542-RA">
    <property type="protein sequence ID" value="MCU_001542-RA"/>
    <property type="gene ID" value="MCU_001542"/>
</dbReference>
<proteinExistence type="predicted"/>
<organism evidence="1">
    <name type="scientific">Mesocestoides corti</name>
    <name type="common">Flatworm</name>
    <dbReference type="NCBI Taxonomy" id="53468"/>
    <lineage>
        <taxon>Eukaryota</taxon>
        <taxon>Metazoa</taxon>
        <taxon>Spiralia</taxon>
        <taxon>Lophotrochozoa</taxon>
        <taxon>Platyhelminthes</taxon>
        <taxon>Cestoda</taxon>
        <taxon>Eucestoda</taxon>
        <taxon>Cyclophyllidea</taxon>
        <taxon>Mesocestoididae</taxon>
        <taxon>Mesocestoides</taxon>
    </lineage>
</organism>